<comment type="caution">
    <text evidence="4">The sequence shown here is derived from an EMBL/GenBank/DDBJ whole genome shotgun (WGS) entry which is preliminary data.</text>
</comment>
<proteinExistence type="predicted"/>
<accession>A0ABT6Z902</accession>
<keyword evidence="1" id="KW-0812">Transmembrane</keyword>
<dbReference type="PANTHER" id="PTHR30273">
    <property type="entry name" value="PERIPLASMIC SIGNAL SENSOR AND SIGMA FACTOR ACTIVATOR FECR-RELATED"/>
    <property type="match status" value="1"/>
</dbReference>
<dbReference type="Proteomes" id="UP001225761">
    <property type="component" value="Unassembled WGS sequence"/>
</dbReference>
<evidence type="ECO:0000313" key="5">
    <source>
        <dbReference type="Proteomes" id="UP001225761"/>
    </source>
</evidence>
<dbReference type="Pfam" id="PF16344">
    <property type="entry name" value="FecR_C"/>
    <property type="match status" value="1"/>
</dbReference>
<gene>
    <name evidence="4" type="ORF">QM481_23910</name>
</gene>
<feature type="transmembrane region" description="Helical" evidence="1">
    <location>
        <begin position="98"/>
        <end position="119"/>
    </location>
</feature>
<organism evidence="4 5">
    <name type="scientific">Flectobacillus rivi</name>
    <dbReference type="NCBI Taxonomy" id="2984209"/>
    <lineage>
        <taxon>Bacteria</taxon>
        <taxon>Pseudomonadati</taxon>
        <taxon>Bacteroidota</taxon>
        <taxon>Cytophagia</taxon>
        <taxon>Cytophagales</taxon>
        <taxon>Flectobacillaceae</taxon>
        <taxon>Flectobacillus</taxon>
    </lineage>
</organism>
<sequence>MNNYNEFKAIDFVNDQAFRAWIFNKKPPISHDLYIWLEQNPMLNREAQIAKLYLQHIQQGLPTIAETDLEEKIDAFRKAAENRQNSTEEGGEVKKFNWIKISGVAASIVLVLGLAFFYLNRNNPSSDELLSVLSNATATGDNIQRTNNTHSTIEIVLPDSSKVLLEPNSSVAYSKTFDGDIREVNLTGQAFFDVVRNPDKPFIVHFNELVVKVLGTSFTIKAFKNDAKMQVLVKTGKVSVFAKGDWYKVKTTSNSAIGGVIITANQQVEYQKETAQFQKTIVENPNIIDVLTQEDDFVFEDTPLSAVLKKIEQAYGINIVVDQHQIANCTITAELSNEPLLEKLNIICKLIHAKFEMIDGQVIMNVKSCN</sequence>
<evidence type="ECO:0000259" key="3">
    <source>
        <dbReference type="Pfam" id="PF16344"/>
    </source>
</evidence>
<dbReference type="RefSeq" id="WP_283383644.1">
    <property type="nucleotide sequence ID" value="NZ_JASHIE010000023.1"/>
</dbReference>
<dbReference type="InterPro" id="IPR032508">
    <property type="entry name" value="FecR_C"/>
</dbReference>
<name>A0ABT6Z902_9BACT</name>
<feature type="domain" description="FecR protein" evidence="2">
    <location>
        <begin position="149"/>
        <end position="238"/>
    </location>
</feature>
<reference evidence="4 5" key="1">
    <citation type="submission" date="2023-05" db="EMBL/GenBank/DDBJ databases">
        <title>Novel species of genus Flectobacillus isolated from stream in China.</title>
        <authorList>
            <person name="Lu H."/>
        </authorList>
    </citation>
    <scope>NUCLEOTIDE SEQUENCE [LARGE SCALE GENOMIC DNA]</scope>
    <source>
        <strain evidence="4 5">LFS242W</strain>
    </source>
</reference>
<dbReference type="Gene3D" id="3.55.50.30">
    <property type="match status" value="1"/>
</dbReference>
<dbReference type="PANTHER" id="PTHR30273:SF2">
    <property type="entry name" value="PROTEIN FECR"/>
    <property type="match status" value="1"/>
</dbReference>
<keyword evidence="1" id="KW-1133">Transmembrane helix</keyword>
<keyword evidence="5" id="KW-1185">Reference proteome</keyword>
<evidence type="ECO:0000256" key="1">
    <source>
        <dbReference type="SAM" id="Phobius"/>
    </source>
</evidence>
<feature type="domain" description="Protein FecR C-terminal" evidence="3">
    <location>
        <begin position="296"/>
        <end position="363"/>
    </location>
</feature>
<keyword evidence="1" id="KW-0472">Membrane</keyword>
<dbReference type="EMBL" id="JASHIE010000023">
    <property type="protein sequence ID" value="MDI9877609.1"/>
    <property type="molecule type" value="Genomic_DNA"/>
</dbReference>
<dbReference type="Pfam" id="PF04773">
    <property type="entry name" value="FecR"/>
    <property type="match status" value="1"/>
</dbReference>
<evidence type="ECO:0000313" key="4">
    <source>
        <dbReference type="EMBL" id="MDI9877609.1"/>
    </source>
</evidence>
<dbReference type="Gene3D" id="2.60.120.1440">
    <property type="match status" value="1"/>
</dbReference>
<protein>
    <submittedName>
        <fullName evidence="4">FecR domain-containing protein</fullName>
    </submittedName>
</protein>
<dbReference type="InterPro" id="IPR012373">
    <property type="entry name" value="Ferrdict_sens_TM"/>
</dbReference>
<dbReference type="InterPro" id="IPR006860">
    <property type="entry name" value="FecR"/>
</dbReference>
<dbReference type="PIRSF" id="PIRSF018266">
    <property type="entry name" value="FecR"/>
    <property type="match status" value="1"/>
</dbReference>
<evidence type="ECO:0000259" key="2">
    <source>
        <dbReference type="Pfam" id="PF04773"/>
    </source>
</evidence>